<comment type="catalytic activity">
    <reaction evidence="7">
        <text>(6S)-5,6,7,8-tetrahydrofolate + NADP(+) = 7,8-dihydrofolate + NADPH + H(+)</text>
        <dbReference type="Rhea" id="RHEA:15009"/>
        <dbReference type="ChEBI" id="CHEBI:15378"/>
        <dbReference type="ChEBI" id="CHEBI:57451"/>
        <dbReference type="ChEBI" id="CHEBI:57453"/>
        <dbReference type="ChEBI" id="CHEBI:57783"/>
        <dbReference type="ChEBI" id="CHEBI:58349"/>
        <dbReference type="EC" id="1.5.1.3"/>
    </reaction>
</comment>
<evidence type="ECO:0000256" key="1">
    <source>
        <dbReference type="ARBA" id="ARBA00004903"/>
    </source>
</evidence>
<dbReference type="GO" id="GO:0005829">
    <property type="term" value="C:cytosol"/>
    <property type="evidence" value="ECO:0007669"/>
    <property type="project" value="TreeGrafter"/>
</dbReference>
<name>A0A2U1SXT1_9MICO</name>
<reference evidence="10" key="1">
    <citation type="submission" date="2018-04" db="EMBL/GenBank/DDBJ databases">
        <authorList>
            <person name="Liu S."/>
            <person name="Wang Z."/>
            <person name="Li J."/>
        </authorList>
    </citation>
    <scope>NUCLEOTIDE SEQUENCE [LARGE SCALE GENOMIC DNA]</scope>
    <source>
        <strain evidence="10">S1194</strain>
    </source>
</reference>
<keyword evidence="10" id="KW-1185">Reference proteome</keyword>
<sequence>MNIALIWAEAEGGIIGRAGVMPWNVPEDFARFKQLTLGSPVIMGRKTWESLPPRSRPLPGRRNIVVTRQSRWSDEGAEVAPSIANALALAGDGLPEGETVWVIGGSEIYAAVIGEADRLEVTEIRAQFEGDVLAPTIGEEWAVSAVEPAEGWNASKSGLGYRFVSYAKRGATS</sequence>
<comment type="caution">
    <text evidence="9">The sequence shown here is derived from an EMBL/GenBank/DDBJ whole genome shotgun (WGS) entry which is preliminary data.</text>
</comment>
<keyword evidence="6 7" id="KW-0560">Oxidoreductase</keyword>
<dbReference type="Proteomes" id="UP000244978">
    <property type="component" value="Unassembled WGS sequence"/>
</dbReference>
<dbReference type="InterPro" id="IPR024072">
    <property type="entry name" value="DHFR-like_dom_sf"/>
</dbReference>
<evidence type="ECO:0000256" key="3">
    <source>
        <dbReference type="ARBA" id="ARBA00012856"/>
    </source>
</evidence>
<dbReference type="SUPFAM" id="SSF53597">
    <property type="entry name" value="Dihydrofolate reductase-like"/>
    <property type="match status" value="1"/>
</dbReference>
<dbReference type="PROSITE" id="PS51330">
    <property type="entry name" value="DHFR_2"/>
    <property type="match status" value="1"/>
</dbReference>
<dbReference type="GO" id="GO:0046452">
    <property type="term" value="P:dihydrofolate metabolic process"/>
    <property type="evidence" value="ECO:0007669"/>
    <property type="project" value="TreeGrafter"/>
</dbReference>
<dbReference type="EC" id="1.5.1.3" evidence="3 7"/>
<evidence type="ECO:0000256" key="4">
    <source>
        <dbReference type="ARBA" id="ARBA00022563"/>
    </source>
</evidence>
<dbReference type="PANTHER" id="PTHR48069">
    <property type="entry name" value="DIHYDROFOLATE REDUCTASE"/>
    <property type="match status" value="1"/>
</dbReference>
<dbReference type="PANTHER" id="PTHR48069:SF3">
    <property type="entry name" value="DIHYDROFOLATE REDUCTASE"/>
    <property type="match status" value="1"/>
</dbReference>
<dbReference type="GO" id="GO:0046655">
    <property type="term" value="P:folic acid metabolic process"/>
    <property type="evidence" value="ECO:0007669"/>
    <property type="project" value="TreeGrafter"/>
</dbReference>
<proteinExistence type="inferred from homology"/>
<dbReference type="GO" id="GO:0050661">
    <property type="term" value="F:NADP binding"/>
    <property type="evidence" value="ECO:0007669"/>
    <property type="project" value="InterPro"/>
</dbReference>
<evidence type="ECO:0000256" key="7">
    <source>
        <dbReference type="PIRNR" id="PIRNR000194"/>
    </source>
</evidence>
<dbReference type="GO" id="GO:0004146">
    <property type="term" value="F:dihydrofolate reductase activity"/>
    <property type="evidence" value="ECO:0007669"/>
    <property type="project" value="UniProtKB-EC"/>
</dbReference>
<evidence type="ECO:0000313" key="10">
    <source>
        <dbReference type="Proteomes" id="UP000244978"/>
    </source>
</evidence>
<dbReference type="EMBL" id="QEEX01000002">
    <property type="protein sequence ID" value="PWB96398.1"/>
    <property type="molecule type" value="Genomic_DNA"/>
</dbReference>
<dbReference type="GO" id="GO:0006730">
    <property type="term" value="P:one-carbon metabolic process"/>
    <property type="evidence" value="ECO:0007669"/>
    <property type="project" value="UniProtKB-KW"/>
</dbReference>
<dbReference type="InterPro" id="IPR012259">
    <property type="entry name" value="DHFR"/>
</dbReference>
<gene>
    <name evidence="9" type="ORF">DF220_13190</name>
</gene>
<organism evidence="9 10">
    <name type="scientific">Homoserinimonas hongtaonis</name>
    <dbReference type="NCBI Taxonomy" id="2079791"/>
    <lineage>
        <taxon>Bacteria</taxon>
        <taxon>Bacillati</taxon>
        <taxon>Actinomycetota</taxon>
        <taxon>Actinomycetes</taxon>
        <taxon>Micrococcales</taxon>
        <taxon>Microbacteriaceae</taxon>
        <taxon>Homoserinimonas</taxon>
    </lineage>
</organism>
<dbReference type="AlphaFoldDB" id="A0A2U1SXT1"/>
<evidence type="ECO:0000256" key="2">
    <source>
        <dbReference type="ARBA" id="ARBA00009539"/>
    </source>
</evidence>
<dbReference type="Gene3D" id="3.40.430.10">
    <property type="entry name" value="Dihydrofolate Reductase, subunit A"/>
    <property type="match status" value="1"/>
</dbReference>
<evidence type="ECO:0000259" key="8">
    <source>
        <dbReference type="PROSITE" id="PS51330"/>
    </source>
</evidence>
<evidence type="ECO:0000256" key="6">
    <source>
        <dbReference type="ARBA" id="ARBA00023002"/>
    </source>
</evidence>
<dbReference type="PRINTS" id="PR00070">
    <property type="entry name" value="DHFR"/>
</dbReference>
<evidence type="ECO:0000313" key="9">
    <source>
        <dbReference type="EMBL" id="PWB96398.1"/>
    </source>
</evidence>
<accession>A0A2U1SXT1</accession>
<keyword evidence="4 7" id="KW-0554">One-carbon metabolism</keyword>
<dbReference type="UniPathway" id="UPA00077">
    <property type="reaction ID" value="UER00158"/>
</dbReference>
<evidence type="ECO:0000256" key="5">
    <source>
        <dbReference type="ARBA" id="ARBA00022857"/>
    </source>
</evidence>
<protein>
    <recommendedName>
        <fullName evidence="3 7">Dihydrofolate reductase</fullName>
        <ecNumber evidence="3 7">1.5.1.3</ecNumber>
    </recommendedName>
</protein>
<dbReference type="Pfam" id="PF00186">
    <property type="entry name" value="DHFR_1"/>
    <property type="match status" value="1"/>
</dbReference>
<dbReference type="PIRSF" id="PIRSF000194">
    <property type="entry name" value="DHFR"/>
    <property type="match status" value="1"/>
</dbReference>
<feature type="domain" description="DHFR" evidence="8">
    <location>
        <begin position="2"/>
        <end position="168"/>
    </location>
</feature>
<dbReference type="GO" id="GO:0046654">
    <property type="term" value="P:tetrahydrofolate biosynthetic process"/>
    <property type="evidence" value="ECO:0007669"/>
    <property type="project" value="UniProtKB-UniPathway"/>
</dbReference>
<comment type="function">
    <text evidence="7">Key enzyme in folate metabolism. Catalyzes an essential reaction for de novo glycine and purine synthesis, and for DNA precursor synthesis.</text>
</comment>
<comment type="pathway">
    <text evidence="1 7">Cofactor biosynthesis; tetrahydrofolate biosynthesis; 5,6,7,8-tetrahydrofolate from 7,8-dihydrofolate: step 1/1.</text>
</comment>
<keyword evidence="5 7" id="KW-0521">NADP</keyword>
<dbReference type="CDD" id="cd00209">
    <property type="entry name" value="DHFR"/>
    <property type="match status" value="1"/>
</dbReference>
<dbReference type="RefSeq" id="WP_108998537.1">
    <property type="nucleotide sequence ID" value="NZ_QEEX01000002.1"/>
</dbReference>
<dbReference type="InterPro" id="IPR001796">
    <property type="entry name" value="DHFR_dom"/>
</dbReference>
<comment type="similarity">
    <text evidence="2 7">Belongs to the dihydrofolate reductase family.</text>
</comment>